<gene>
    <name evidence="2" type="ORF">STAS_27484</name>
</gene>
<evidence type="ECO:0000313" key="2">
    <source>
        <dbReference type="EMBL" id="GER50187.1"/>
    </source>
</evidence>
<sequence>MKKEKNQYRIISANPYLMTPKSSPAGRRMESRSREDRSTLRRAAVARISSTTAIADVDSSVDACVCGKAEKMNNSIDKALGGLQVCNPSYAKLNSSKIGTYDQTEKEKEFWILNDLQPAVSIMSSTITATFPRTSPIKFITCNI</sequence>
<feature type="compositionally biased region" description="Basic and acidic residues" evidence="1">
    <location>
        <begin position="27"/>
        <end position="39"/>
    </location>
</feature>
<name>A0A5A7R0D6_STRAF</name>
<evidence type="ECO:0000313" key="3">
    <source>
        <dbReference type="Proteomes" id="UP000325081"/>
    </source>
</evidence>
<organism evidence="2 3">
    <name type="scientific">Striga asiatica</name>
    <name type="common">Asiatic witchweed</name>
    <name type="synonym">Buchnera asiatica</name>
    <dbReference type="NCBI Taxonomy" id="4170"/>
    <lineage>
        <taxon>Eukaryota</taxon>
        <taxon>Viridiplantae</taxon>
        <taxon>Streptophyta</taxon>
        <taxon>Embryophyta</taxon>
        <taxon>Tracheophyta</taxon>
        <taxon>Spermatophyta</taxon>
        <taxon>Magnoliopsida</taxon>
        <taxon>eudicotyledons</taxon>
        <taxon>Gunneridae</taxon>
        <taxon>Pentapetalae</taxon>
        <taxon>asterids</taxon>
        <taxon>lamiids</taxon>
        <taxon>Lamiales</taxon>
        <taxon>Orobanchaceae</taxon>
        <taxon>Buchnereae</taxon>
        <taxon>Striga</taxon>
    </lineage>
</organism>
<dbReference type="AlphaFoldDB" id="A0A5A7R0D6"/>
<protein>
    <submittedName>
        <fullName evidence="2">Coldregulated gene 27</fullName>
    </submittedName>
</protein>
<dbReference type="Proteomes" id="UP000325081">
    <property type="component" value="Unassembled WGS sequence"/>
</dbReference>
<keyword evidence="3" id="KW-1185">Reference proteome</keyword>
<accession>A0A5A7R0D6</accession>
<feature type="region of interest" description="Disordered" evidence="1">
    <location>
        <begin position="1"/>
        <end position="41"/>
    </location>
</feature>
<proteinExistence type="predicted"/>
<dbReference type="EMBL" id="BKCP01009159">
    <property type="protein sequence ID" value="GER50187.1"/>
    <property type="molecule type" value="Genomic_DNA"/>
</dbReference>
<comment type="caution">
    <text evidence="2">The sequence shown here is derived from an EMBL/GenBank/DDBJ whole genome shotgun (WGS) entry which is preliminary data.</text>
</comment>
<evidence type="ECO:0000256" key="1">
    <source>
        <dbReference type="SAM" id="MobiDB-lite"/>
    </source>
</evidence>
<reference evidence="3" key="1">
    <citation type="journal article" date="2019" name="Curr. Biol.">
        <title>Genome Sequence of Striga asiatica Provides Insight into the Evolution of Plant Parasitism.</title>
        <authorList>
            <person name="Yoshida S."/>
            <person name="Kim S."/>
            <person name="Wafula E.K."/>
            <person name="Tanskanen J."/>
            <person name="Kim Y.M."/>
            <person name="Honaas L."/>
            <person name="Yang Z."/>
            <person name="Spallek T."/>
            <person name="Conn C.E."/>
            <person name="Ichihashi Y."/>
            <person name="Cheong K."/>
            <person name="Cui S."/>
            <person name="Der J.P."/>
            <person name="Gundlach H."/>
            <person name="Jiao Y."/>
            <person name="Hori C."/>
            <person name="Ishida J.K."/>
            <person name="Kasahara H."/>
            <person name="Kiba T."/>
            <person name="Kim M.S."/>
            <person name="Koo N."/>
            <person name="Laohavisit A."/>
            <person name="Lee Y.H."/>
            <person name="Lumba S."/>
            <person name="McCourt P."/>
            <person name="Mortimer J.C."/>
            <person name="Mutuku J.M."/>
            <person name="Nomura T."/>
            <person name="Sasaki-Sekimoto Y."/>
            <person name="Seto Y."/>
            <person name="Wang Y."/>
            <person name="Wakatake T."/>
            <person name="Sakakibara H."/>
            <person name="Demura T."/>
            <person name="Yamaguchi S."/>
            <person name="Yoneyama K."/>
            <person name="Manabe R.I."/>
            <person name="Nelson D.C."/>
            <person name="Schulman A.H."/>
            <person name="Timko M.P."/>
            <person name="dePamphilis C.W."/>
            <person name="Choi D."/>
            <person name="Shirasu K."/>
        </authorList>
    </citation>
    <scope>NUCLEOTIDE SEQUENCE [LARGE SCALE GENOMIC DNA]</scope>
    <source>
        <strain evidence="3">cv. UVA1</strain>
    </source>
</reference>